<gene>
    <name evidence="2" type="ORF">Pcinc_017556</name>
</gene>
<dbReference type="EMBL" id="JAWQEG010001632">
    <property type="protein sequence ID" value="KAK3877763.1"/>
    <property type="molecule type" value="Genomic_DNA"/>
</dbReference>
<dbReference type="Proteomes" id="UP001286313">
    <property type="component" value="Unassembled WGS sequence"/>
</dbReference>
<proteinExistence type="predicted"/>
<protein>
    <submittedName>
        <fullName evidence="2">Uncharacterized protein</fullName>
    </submittedName>
</protein>
<comment type="caution">
    <text evidence="2">The sequence shown here is derived from an EMBL/GenBank/DDBJ whole genome shotgun (WGS) entry which is preliminary data.</text>
</comment>
<evidence type="ECO:0000313" key="2">
    <source>
        <dbReference type="EMBL" id="KAK3877763.1"/>
    </source>
</evidence>
<organism evidence="2 3">
    <name type="scientific">Petrolisthes cinctipes</name>
    <name type="common">Flat porcelain crab</name>
    <dbReference type="NCBI Taxonomy" id="88211"/>
    <lineage>
        <taxon>Eukaryota</taxon>
        <taxon>Metazoa</taxon>
        <taxon>Ecdysozoa</taxon>
        <taxon>Arthropoda</taxon>
        <taxon>Crustacea</taxon>
        <taxon>Multicrustacea</taxon>
        <taxon>Malacostraca</taxon>
        <taxon>Eumalacostraca</taxon>
        <taxon>Eucarida</taxon>
        <taxon>Decapoda</taxon>
        <taxon>Pleocyemata</taxon>
        <taxon>Anomura</taxon>
        <taxon>Galatheoidea</taxon>
        <taxon>Porcellanidae</taxon>
        <taxon>Petrolisthes</taxon>
    </lineage>
</organism>
<name>A0AAE1KND7_PETCI</name>
<evidence type="ECO:0000313" key="3">
    <source>
        <dbReference type="Proteomes" id="UP001286313"/>
    </source>
</evidence>
<reference evidence="2" key="1">
    <citation type="submission" date="2023-10" db="EMBL/GenBank/DDBJ databases">
        <title>Genome assemblies of two species of porcelain crab, Petrolisthes cinctipes and Petrolisthes manimaculis (Anomura: Porcellanidae).</title>
        <authorList>
            <person name="Angst P."/>
        </authorList>
    </citation>
    <scope>NUCLEOTIDE SEQUENCE</scope>
    <source>
        <strain evidence="2">PB745_01</strain>
        <tissue evidence="2">Gill</tissue>
    </source>
</reference>
<keyword evidence="1" id="KW-0732">Signal</keyword>
<accession>A0AAE1KND7</accession>
<feature type="chain" id="PRO_5042066664" evidence="1">
    <location>
        <begin position="21"/>
        <end position="235"/>
    </location>
</feature>
<sequence>MLRKVLWLNIVFRFICVADQRLTVQSLGEEDVSELGRLAGPLCKEADSLTFLHDDSPRALVLLHFLLHHFLCSNPRQVVSLYTLGVNNHWSTYGFNHNLELGLVVVVFENNTLVQSLLGAEVEGRVVHGPLLLLALNHHKDNRETLSAVSSARYSGLVQPVVLPNGDAVGFTFTTFFPFNHPSENFHIQVLQPHVGLRRDQFIDKFINFNEHTLHLASWVDDFPMMFWADTSKSH</sequence>
<dbReference type="AlphaFoldDB" id="A0AAE1KND7"/>
<feature type="signal peptide" evidence="1">
    <location>
        <begin position="1"/>
        <end position="20"/>
    </location>
</feature>
<evidence type="ECO:0000256" key="1">
    <source>
        <dbReference type="SAM" id="SignalP"/>
    </source>
</evidence>
<keyword evidence="3" id="KW-1185">Reference proteome</keyword>